<evidence type="ECO:0000259" key="2">
    <source>
        <dbReference type="SMART" id="SM00267"/>
    </source>
</evidence>
<dbReference type="Pfam" id="PF00990">
    <property type="entry name" value="GGDEF"/>
    <property type="match status" value="1"/>
</dbReference>
<feature type="transmembrane region" description="Helical" evidence="1">
    <location>
        <begin position="119"/>
        <end position="138"/>
    </location>
</feature>
<evidence type="ECO:0000313" key="4">
    <source>
        <dbReference type="Proteomes" id="UP000008385"/>
    </source>
</evidence>
<organism evidence="3 4">
    <name type="scientific">Ramlibacter tataouinensis (strain ATCC BAA-407 / DSM 14655 / LMG 21543 / TTB310)</name>
    <dbReference type="NCBI Taxonomy" id="365046"/>
    <lineage>
        <taxon>Bacteria</taxon>
        <taxon>Pseudomonadati</taxon>
        <taxon>Pseudomonadota</taxon>
        <taxon>Betaproteobacteria</taxon>
        <taxon>Burkholderiales</taxon>
        <taxon>Comamonadaceae</taxon>
        <taxon>Ramlibacter</taxon>
    </lineage>
</organism>
<reference evidence="4" key="1">
    <citation type="submission" date="2006-01" db="EMBL/GenBank/DDBJ databases">
        <title>Genome of the cyst-dividing bacterium Ramlibacter tataouinensis.</title>
        <authorList>
            <person name="Barakat M."/>
            <person name="Ortet P."/>
            <person name="De Luca G."/>
            <person name="Jourlin-Castelli C."/>
            <person name="Ansaldi M."/>
            <person name="Py B."/>
            <person name="Fichant G."/>
            <person name="Coutinho P."/>
            <person name="Voulhoux R."/>
            <person name="Bastien O."/>
            <person name="Roy S."/>
            <person name="Marechal E."/>
            <person name="Henrissat B."/>
            <person name="Quentin Y."/>
            <person name="Noirot P."/>
            <person name="Filloux A."/>
            <person name="Mejean V."/>
            <person name="DuBow M."/>
            <person name="Barras F."/>
            <person name="Heulin T."/>
        </authorList>
    </citation>
    <scope>NUCLEOTIDE SEQUENCE [LARGE SCALE GENOMIC DNA]</scope>
    <source>
        <strain evidence="4">ATCC BAA-407 / DSM 14655 / LMG 21543 / TTB310</strain>
    </source>
</reference>
<dbReference type="HOGENOM" id="CLU_725357_0_0_4"/>
<dbReference type="eggNOG" id="COG2199">
    <property type="taxonomic scope" value="Bacteria"/>
</dbReference>
<evidence type="ECO:0000256" key="1">
    <source>
        <dbReference type="SAM" id="Phobius"/>
    </source>
</evidence>
<keyword evidence="1" id="KW-0812">Transmembrane</keyword>
<dbReference type="InterPro" id="IPR029787">
    <property type="entry name" value="Nucleotide_cyclase"/>
</dbReference>
<reference evidence="3 4" key="2">
    <citation type="journal article" date="2011" name="PLoS ONE">
        <title>The Cyst-Dividing Bacterium Ramlibacter tataouinensis TTB310 Genome Reveals a Well-Stocked Toolbox for Adaptation to a Desert Environment.</title>
        <authorList>
            <person name="De Luca G."/>
            <person name="Barakat M."/>
            <person name="Ortet P."/>
            <person name="Fochesato S."/>
            <person name="Jourlin-Castelli C."/>
            <person name="Ansaldi M."/>
            <person name="Py B."/>
            <person name="Fichant G."/>
            <person name="Coutinho P.M."/>
            <person name="Voulhoux R."/>
            <person name="Bastien O."/>
            <person name="Marechal E."/>
            <person name="Henrissat B."/>
            <person name="Quentin Y."/>
            <person name="Noirot P."/>
            <person name="Filloux A."/>
            <person name="Mejean V."/>
            <person name="Dubow M.S."/>
            <person name="Barras F."/>
            <person name="Barbe V."/>
            <person name="Weissenbach J."/>
            <person name="Mihalcescu I."/>
            <person name="Vermeglio A."/>
            <person name="Achouak W."/>
            <person name="Heulin T."/>
        </authorList>
    </citation>
    <scope>NUCLEOTIDE SEQUENCE [LARGE SCALE GENOMIC DNA]</scope>
    <source>
        <strain evidence="4">ATCC BAA-407 / DSM 14655 / LMG 21543 / TTB310</strain>
    </source>
</reference>
<keyword evidence="1" id="KW-1133">Transmembrane helix</keyword>
<evidence type="ECO:0000313" key="3">
    <source>
        <dbReference type="EMBL" id="AEG93661.1"/>
    </source>
</evidence>
<proteinExistence type="predicted"/>
<dbReference type="SMART" id="SM00267">
    <property type="entry name" value="GGDEF"/>
    <property type="match status" value="1"/>
</dbReference>
<feature type="domain" description="GGDEF" evidence="2">
    <location>
        <begin position="204"/>
        <end position="373"/>
    </location>
</feature>
<dbReference type="Proteomes" id="UP000008385">
    <property type="component" value="Chromosome"/>
</dbReference>
<dbReference type="InterPro" id="IPR000160">
    <property type="entry name" value="GGDEF_dom"/>
</dbReference>
<dbReference type="KEGG" id="rta:Rta_25630"/>
<dbReference type="InterPro" id="IPR043128">
    <property type="entry name" value="Rev_trsase/Diguanyl_cyclase"/>
</dbReference>
<feature type="transmembrane region" description="Helical" evidence="1">
    <location>
        <begin position="94"/>
        <end position="113"/>
    </location>
</feature>
<gene>
    <name evidence="3" type="ordered locus">Rta_25630</name>
</gene>
<name>F5Y2W5_RAMTT</name>
<feature type="transmembrane region" description="Helical" evidence="1">
    <location>
        <begin position="38"/>
        <end position="56"/>
    </location>
</feature>
<feature type="transmembrane region" description="Helical" evidence="1">
    <location>
        <begin position="6"/>
        <end position="31"/>
    </location>
</feature>
<dbReference type="SUPFAM" id="SSF55073">
    <property type="entry name" value="Nucleotide cyclase"/>
    <property type="match status" value="1"/>
</dbReference>
<keyword evidence="1" id="KW-0472">Membrane</keyword>
<feature type="transmembrane region" description="Helical" evidence="1">
    <location>
        <begin position="145"/>
        <end position="165"/>
    </location>
</feature>
<sequence>MGLHEPVQWVALGVFAGALVLLVCLSVVLANVYRERPLLLHAAATTLGVLALQLYVGGQRDVAQAALVLLLAVAGLQLRDLTHHVGALRGLRPWLLGICIAVLPALALAMGAMGWELWLWPPALAAAGGMSLLMLLRAWRQSRPWIWWLAAGLAALAAAAGEAAWHGADMGRGTEVLTLGGWLALWSALVFLATLWRSRLFGENRVRSDARNRQDPLTGLATPLVLAERVNAARLMMKRYRHPSVLLLVHIEDLSRLATELGSEVAGSAVVEAAARIRGAMGDGDVAARLGPVRIAVLAEGASVPEATANIASRILVAGLKEPLRMALTEFLRFRIVLCAVPVEDVPAATLLQRLSSRMDEQLVAGGERRIHALAPEELRR</sequence>
<dbReference type="STRING" id="365046.Rta_25630"/>
<dbReference type="AlphaFoldDB" id="F5Y2W5"/>
<protein>
    <submittedName>
        <fullName evidence="3">Regulator protein (GGDEF domain), membrane protein-like protein</fullName>
    </submittedName>
</protein>
<feature type="transmembrane region" description="Helical" evidence="1">
    <location>
        <begin position="62"/>
        <end position="82"/>
    </location>
</feature>
<accession>F5Y2W5</accession>
<feature type="transmembrane region" description="Helical" evidence="1">
    <location>
        <begin position="177"/>
        <end position="196"/>
    </location>
</feature>
<keyword evidence="4" id="KW-1185">Reference proteome</keyword>
<dbReference type="Gene3D" id="3.30.70.270">
    <property type="match status" value="1"/>
</dbReference>
<dbReference type="EMBL" id="CP000245">
    <property type="protein sequence ID" value="AEG93661.1"/>
    <property type="molecule type" value="Genomic_DNA"/>
</dbReference>